<organism evidence="2">
    <name type="scientific">Siphoviridae sp. ctvph17</name>
    <dbReference type="NCBI Taxonomy" id="2825724"/>
    <lineage>
        <taxon>Viruses</taxon>
        <taxon>Duplodnaviria</taxon>
        <taxon>Heunggongvirae</taxon>
        <taxon>Uroviricota</taxon>
        <taxon>Caudoviricetes</taxon>
    </lineage>
</organism>
<sequence>MIPRMIDESTQPIEAGGANCRKAKRGFVMSRYMSTREAAEYLRISTRTLQRYAREGRLSRIRLSKQKILYIRAEVEELVERNTYRI</sequence>
<dbReference type="Pfam" id="PF12728">
    <property type="entry name" value="HTH_17"/>
    <property type="match status" value="1"/>
</dbReference>
<dbReference type="Gene3D" id="1.10.1660.10">
    <property type="match status" value="1"/>
</dbReference>
<dbReference type="InterPro" id="IPR041657">
    <property type="entry name" value="HTH_17"/>
</dbReference>
<dbReference type="GO" id="GO:0003677">
    <property type="term" value="F:DNA binding"/>
    <property type="evidence" value="ECO:0007669"/>
    <property type="project" value="InterPro"/>
</dbReference>
<feature type="domain" description="Helix-turn-helix" evidence="1">
    <location>
        <begin position="32"/>
        <end position="82"/>
    </location>
</feature>
<proteinExistence type="predicted"/>
<evidence type="ECO:0000259" key="1">
    <source>
        <dbReference type="Pfam" id="PF12728"/>
    </source>
</evidence>
<dbReference type="SUPFAM" id="SSF46955">
    <property type="entry name" value="Putative DNA-binding domain"/>
    <property type="match status" value="1"/>
</dbReference>
<accession>A0A8S5UJF5</accession>
<name>A0A8S5UJF5_9CAUD</name>
<reference evidence="2" key="1">
    <citation type="journal article" date="2021" name="Proc. Natl. Acad. Sci. U.S.A.">
        <title>A Catalog of Tens of Thousands of Viruses from Human Metagenomes Reveals Hidden Associations with Chronic Diseases.</title>
        <authorList>
            <person name="Tisza M.J."/>
            <person name="Buck C.B."/>
        </authorList>
    </citation>
    <scope>NUCLEOTIDE SEQUENCE</scope>
    <source>
        <strain evidence="2">Ctvph17</strain>
    </source>
</reference>
<dbReference type="InterPro" id="IPR010093">
    <property type="entry name" value="SinI_DNA-bd"/>
</dbReference>
<evidence type="ECO:0000313" key="2">
    <source>
        <dbReference type="EMBL" id="DAF94621.1"/>
    </source>
</evidence>
<dbReference type="EMBL" id="BK016095">
    <property type="protein sequence ID" value="DAF94621.1"/>
    <property type="molecule type" value="Genomic_DNA"/>
</dbReference>
<dbReference type="NCBIfam" id="TIGR01764">
    <property type="entry name" value="excise"/>
    <property type="match status" value="1"/>
</dbReference>
<protein>
    <submittedName>
        <fullName evidence="2">Helix-turn-helix domain protein</fullName>
    </submittedName>
</protein>
<dbReference type="InterPro" id="IPR009061">
    <property type="entry name" value="DNA-bd_dom_put_sf"/>
</dbReference>